<reference evidence="1 2" key="1">
    <citation type="journal article" date="2021" name="ISME J.">
        <title>Genomic evolution of the class Acidithiobacillia: deep-branching Proteobacteria living in extreme acidic conditions.</title>
        <authorList>
            <person name="Moya-Beltran A."/>
            <person name="Beard S."/>
            <person name="Rojas-Villalobos C."/>
            <person name="Issotta F."/>
            <person name="Gallardo Y."/>
            <person name="Ulloa R."/>
            <person name="Giaveno A."/>
            <person name="Degli Esposti M."/>
            <person name="Johnson D.B."/>
            <person name="Quatrini R."/>
        </authorList>
    </citation>
    <scope>NUCLEOTIDE SEQUENCE [LARGE SCALE GENOMIC DNA]</scope>
    <source>
        <strain evidence="1 2">GG1-14</strain>
    </source>
</reference>
<name>A0ACD5HJC8_9PROT</name>
<dbReference type="Proteomes" id="UP001195965">
    <property type="component" value="Chromosome"/>
</dbReference>
<protein>
    <submittedName>
        <fullName evidence="1">Uncharacterized protein</fullName>
    </submittedName>
</protein>
<evidence type="ECO:0000313" key="1">
    <source>
        <dbReference type="EMBL" id="XRI74666.1"/>
    </source>
</evidence>
<sequence>MAAKKEKPLTEPVTVRLKFEGVYAAHLRSRCPNRRMSMASLAHEYVMQVIDAEQGGGTEMEKMERRIVATIRNAGETVLSHEDVNTAIMDMFMIQFFLHLPEPVGQWDAMLASALARREKFIEQVAKYGFDRANRPLALEIIQKSLEKRFDELPPELVYEEPEEANTNE</sequence>
<accession>A0ACD5HJC8</accession>
<organism evidence="1 2">
    <name type="scientific">Acidithiobacillus montserratensis</name>
    <dbReference type="NCBI Taxonomy" id="2729135"/>
    <lineage>
        <taxon>Bacteria</taxon>
        <taxon>Pseudomonadati</taxon>
        <taxon>Pseudomonadota</taxon>
        <taxon>Acidithiobacillia</taxon>
        <taxon>Acidithiobacillales</taxon>
        <taxon>Acidithiobacillaceae</taxon>
        <taxon>Acidithiobacillus</taxon>
    </lineage>
</organism>
<keyword evidence="2" id="KW-1185">Reference proteome</keyword>
<gene>
    <name evidence="1" type="ORF">HHS34_005590</name>
</gene>
<proteinExistence type="predicted"/>
<evidence type="ECO:0000313" key="2">
    <source>
        <dbReference type="Proteomes" id="UP001195965"/>
    </source>
</evidence>
<dbReference type="EMBL" id="CP127526">
    <property type="protein sequence ID" value="XRI74666.1"/>
    <property type="molecule type" value="Genomic_DNA"/>
</dbReference>